<dbReference type="RefSeq" id="XP_047767004.1">
    <property type="nucleotide sequence ID" value="XM_047911186.1"/>
</dbReference>
<dbReference type="Proteomes" id="UP000756132">
    <property type="component" value="Chromosome 10"/>
</dbReference>
<dbReference type="GeneID" id="71991916"/>
<dbReference type="PROSITE" id="PS50181">
    <property type="entry name" value="FBOX"/>
    <property type="match status" value="1"/>
</dbReference>
<dbReference type="InterPro" id="IPR036047">
    <property type="entry name" value="F-box-like_dom_sf"/>
</dbReference>
<dbReference type="Pfam" id="PF00646">
    <property type="entry name" value="F-box"/>
    <property type="match status" value="1"/>
</dbReference>
<evidence type="ECO:0000259" key="1">
    <source>
        <dbReference type="PROSITE" id="PS50181"/>
    </source>
</evidence>
<dbReference type="InterPro" id="IPR001810">
    <property type="entry name" value="F-box_dom"/>
</dbReference>
<keyword evidence="3" id="KW-1185">Reference proteome</keyword>
<proteinExistence type="predicted"/>
<reference evidence="2" key="1">
    <citation type="submission" date="2021-12" db="EMBL/GenBank/DDBJ databases">
        <authorList>
            <person name="Zaccaron A."/>
            <person name="Stergiopoulos I."/>
        </authorList>
    </citation>
    <scope>NUCLEOTIDE SEQUENCE</scope>
    <source>
        <strain evidence="2">Race5_Kim</strain>
    </source>
</reference>
<sequence length="108" mass="12575">MAPGLLRIPTELQHMIANLIDRKDILALRSVCRDLSRAVDDPFLDKFFSKRRHLITPYSLECLVAISKDERLRRKLRQLESVIGEMSVSTVSFDWITLFDDEDRPTTQ</sequence>
<organism evidence="2 3">
    <name type="scientific">Passalora fulva</name>
    <name type="common">Tomato leaf mold</name>
    <name type="synonym">Cladosporium fulvum</name>
    <dbReference type="NCBI Taxonomy" id="5499"/>
    <lineage>
        <taxon>Eukaryota</taxon>
        <taxon>Fungi</taxon>
        <taxon>Dikarya</taxon>
        <taxon>Ascomycota</taxon>
        <taxon>Pezizomycotina</taxon>
        <taxon>Dothideomycetes</taxon>
        <taxon>Dothideomycetidae</taxon>
        <taxon>Mycosphaerellales</taxon>
        <taxon>Mycosphaerellaceae</taxon>
        <taxon>Fulvia</taxon>
    </lineage>
</organism>
<gene>
    <name evidence="2" type="ORF">CLAFUR5_12038</name>
</gene>
<dbReference type="OrthoDB" id="3632828at2759"/>
<evidence type="ECO:0000313" key="2">
    <source>
        <dbReference type="EMBL" id="UJO22638.1"/>
    </source>
</evidence>
<evidence type="ECO:0000313" key="3">
    <source>
        <dbReference type="Proteomes" id="UP000756132"/>
    </source>
</evidence>
<dbReference type="SUPFAM" id="SSF81383">
    <property type="entry name" value="F-box domain"/>
    <property type="match status" value="1"/>
</dbReference>
<dbReference type="SMART" id="SM00256">
    <property type="entry name" value="FBOX"/>
    <property type="match status" value="1"/>
</dbReference>
<feature type="domain" description="F-box" evidence="1">
    <location>
        <begin position="2"/>
        <end position="51"/>
    </location>
</feature>
<protein>
    <recommendedName>
        <fullName evidence="1">F-box domain-containing protein</fullName>
    </recommendedName>
</protein>
<dbReference type="EMBL" id="CP090172">
    <property type="protein sequence ID" value="UJO22638.1"/>
    <property type="molecule type" value="Genomic_DNA"/>
</dbReference>
<reference evidence="2" key="2">
    <citation type="journal article" date="2022" name="Microb. Genom.">
        <title>A chromosome-scale genome assembly of the tomato pathogen Cladosporium fulvum reveals a compartmentalized genome architecture and the presence of a dispensable chromosome.</title>
        <authorList>
            <person name="Zaccaron A.Z."/>
            <person name="Chen L.H."/>
            <person name="Samaras A."/>
            <person name="Stergiopoulos I."/>
        </authorList>
    </citation>
    <scope>NUCLEOTIDE SEQUENCE</scope>
    <source>
        <strain evidence="2">Race5_Kim</strain>
    </source>
</reference>
<name>A0A9Q8PHP3_PASFU</name>
<dbReference type="KEGG" id="ffu:CLAFUR5_12038"/>
<accession>A0A9Q8PHP3</accession>
<dbReference type="AlphaFoldDB" id="A0A9Q8PHP3"/>